<protein>
    <recommendedName>
        <fullName evidence="6">Fungal STAND N-terminal Goodbye domain-containing protein</fullName>
    </recommendedName>
</protein>
<evidence type="ECO:0000259" key="2">
    <source>
        <dbReference type="Pfam" id="PF17109"/>
    </source>
</evidence>
<dbReference type="InterPro" id="IPR011990">
    <property type="entry name" value="TPR-like_helical_dom_sf"/>
</dbReference>
<proteinExistence type="predicted"/>
<dbReference type="InterPro" id="IPR056884">
    <property type="entry name" value="NPHP3-like_N"/>
</dbReference>
<dbReference type="PANTHER" id="PTHR10039">
    <property type="entry name" value="AMELOGENIN"/>
    <property type="match status" value="1"/>
</dbReference>
<dbReference type="InterPro" id="IPR031350">
    <property type="entry name" value="Goodbye_dom"/>
</dbReference>
<gene>
    <name evidence="4" type="ORF">N0V91_010792</name>
</gene>
<dbReference type="InterPro" id="IPR027417">
    <property type="entry name" value="P-loop_NTPase"/>
</dbReference>
<dbReference type="Pfam" id="PF17109">
    <property type="entry name" value="Goodbye"/>
    <property type="match status" value="1"/>
</dbReference>
<dbReference type="Gene3D" id="1.25.40.10">
    <property type="entry name" value="Tetratricopeptide repeat domain"/>
    <property type="match status" value="1"/>
</dbReference>
<dbReference type="EMBL" id="JAPEVA010000155">
    <property type="protein sequence ID" value="KAJ4395519.1"/>
    <property type="molecule type" value="Genomic_DNA"/>
</dbReference>
<name>A0A9W8Z158_9PLEO</name>
<dbReference type="SUPFAM" id="SSF48452">
    <property type="entry name" value="TPR-like"/>
    <property type="match status" value="1"/>
</dbReference>
<dbReference type="Gene3D" id="3.40.50.300">
    <property type="entry name" value="P-loop containing nucleotide triphosphate hydrolases"/>
    <property type="match status" value="1"/>
</dbReference>
<organism evidence="4 5">
    <name type="scientific">Didymella pomorum</name>
    <dbReference type="NCBI Taxonomy" id="749634"/>
    <lineage>
        <taxon>Eukaryota</taxon>
        <taxon>Fungi</taxon>
        <taxon>Dikarya</taxon>
        <taxon>Ascomycota</taxon>
        <taxon>Pezizomycotina</taxon>
        <taxon>Dothideomycetes</taxon>
        <taxon>Pleosporomycetidae</taxon>
        <taxon>Pleosporales</taxon>
        <taxon>Pleosporineae</taxon>
        <taxon>Didymellaceae</taxon>
        <taxon>Didymella</taxon>
    </lineage>
</organism>
<dbReference type="PANTHER" id="PTHR10039:SF17">
    <property type="entry name" value="FUNGAL STAND N-TERMINAL GOODBYE DOMAIN-CONTAINING PROTEIN-RELATED"/>
    <property type="match status" value="1"/>
</dbReference>
<accession>A0A9W8Z158</accession>
<dbReference type="Pfam" id="PF24883">
    <property type="entry name" value="NPHP3_N"/>
    <property type="match status" value="1"/>
</dbReference>
<evidence type="ECO:0008006" key="6">
    <source>
        <dbReference type="Google" id="ProtNLM"/>
    </source>
</evidence>
<feature type="domain" description="Fungal STAND N-terminal Goodbye" evidence="2">
    <location>
        <begin position="22"/>
        <end position="133"/>
    </location>
</feature>
<keyword evidence="5" id="KW-1185">Reference proteome</keyword>
<evidence type="ECO:0000256" key="1">
    <source>
        <dbReference type="ARBA" id="ARBA00022737"/>
    </source>
</evidence>
<evidence type="ECO:0000313" key="4">
    <source>
        <dbReference type="EMBL" id="KAJ4395519.1"/>
    </source>
</evidence>
<dbReference type="OrthoDB" id="2913095at2759"/>
<feature type="domain" description="Nephrocystin 3-like N-terminal" evidence="3">
    <location>
        <begin position="312"/>
        <end position="483"/>
    </location>
</feature>
<evidence type="ECO:0000259" key="3">
    <source>
        <dbReference type="Pfam" id="PF24883"/>
    </source>
</evidence>
<evidence type="ECO:0000313" key="5">
    <source>
        <dbReference type="Proteomes" id="UP001140510"/>
    </source>
</evidence>
<dbReference type="Proteomes" id="UP001140510">
    <property type="component" value="Unassembled WGS sequence"/>
</dbReference>
<comment type="caution">
    <text evidence="4">The sequence shown here is derived from an EMBL/GenBank/DDBJ whole genome shotgun (WGS) entry which is preliminary data.</text>
</comment>
<sequence>MSRGQEKPRWAPDTDKDLDEIWSQVLQRYEEITKEKPNPETTFAEFQTQVEHHIARSSTKSHQNTRKVLNNIGLCLQQFGDIIAQGASIVFGPASQCWNAISFVIQAGRKFSEILDGFVVLMERSAVFLERLNFHLRQKCDQDGFQLPHHLRKPAYDILSDFLGVLACSYSLATSRKERFKTMVGVVLFNSDAGVAASLSRMEQRVQDFTDASVDQILANVKGLARYLRDSDEERARRQSEILNHLQRTDEIIEQVLVVNQQMKLTQDGRTTKEQHKEEVEKIRKRLTPQHSIEQVAWDKRHDELCKNRVKGTGKWLEDNSLGFTQWAHTSHHGKNLFVLRGDSGLGKTYIFNYAISYLQNKYRTVDKPTPIYVAYYYYSAGKDDSLEKCLGSIIYQFTNEDVGYATAVANTCGRPEATAKAEDLWTHLLQGLQGCMKGIYFICIDGFDDRGQPDETTATFSAIVRFIRSQDVSKDVCFRLFVSGSYETLSAIPQDNGKGPTFAVNLGQVPGIGKTRECGLRDVGLPDSPRPNADDIKRITNALLTKLPNIQLLLDSVCGNYLRLEAKLAAIIACDTERKVLDVINNTSDDVSTFQRKSLKALDSSLDLTQIRVLNEILVWVSGTLGNPSGMPGLGFPSAKFLQSALYFAMGENYFPESEIANAYSTLLKIDKSRSGKVTFKSAEIEDILRANSALDVDAASESPSTEQISRAEVDLCRRFIKNACDSVDYTRFRFDEFFDALAHKSHIRLDDDDTVNVTIIRSCVDALHAGGQDVNVRELRSYASNFFYLHIWKLVEKLGDFYPERDFFTDIGAKVLDLLYEPERIDAWVSEADLRRLRRHLMIPDFVVDALLTFLKNPHVAKGFTRDVKKCEWIKSIIAKPTHKMLLLERVAAHLAGQWFSCTTHINQEYFFLSFSLLAKQSGDLEEGWGPYSATPEELEHYFQWAKLHINRTTSDHTWQYRVGASSLACGHYEHAKVAFKEAESHFQNNWDLTRGLATAYGQLNDPRTSLEYIHKFKALSNQYEKSDKGYRDAHWKVLFAEGNCYTQLEDRDSAVKIYTSILSEEWGEDPNSNGIRKRAILRLFVIWSQAKSFALIIDFVRGWKRADDAGRDYTYWLSKIVSDYRIHGHIIAASKHTGSTDEMCDLYQAAIDYLTLELDASKKPYDRHPSSVGSYLQYFQAALRFYASTSEIDHDLGLRHWENVVQSADGVPGELWTIDQASQILAPHLLDKATADHSLQFFSPSDSYVSRLEALTRMGSDRIRGYQDQFDPRLCLARLYHLKGDRDLAVVQAQERLCSVFDKWPGDLFDGSLELRYKNLAPTLIVLDKDVDAIAAWQAIRPYAETDDLAIVNDKVVDVFNNEETTRAIPIRKGPKSKAYITSYGCDGSCGTWWFDVLADVWVCRNCYCVQLCPACYKKLQDDELHPMVCNKSHKLLYLPPFDKELWQTLPADMMIVDKKSVARVDWINKLREEYEVQQEQIEMIKIKKARELKARTCIARYVLRWRRRLYSLRASKKAS</sequence>
<reference evidence="4" key="1">
    <citation type="submission" date="2022-10" db="EMBL/GenBank/DDBJ databases">
        <title>Tapping the CABI collections for fungal endophytes: first genome assemblies for Collariella, Neodidymelliopsis, Ascochyta clinopodiicola, Didymella pomorum, Didymosphaeria variabile, Neocosmospora piperis and Neocucurbitaria cava.</title>
        <authorList>
            <person name="Hill R."/>
        </authorList>
    </citation>
    <scope>NUCLEOTIDE SEQUENCE</scope>
    <source>
        <strain evidence="4">IMI 355091</strain>
    </source>
</reference>
<keyword evidence="1" id="KW-0677">Repeat</keyword>